<feature type="domain" description="Globin" evidence="7">
    <location>
        <begin position="45"/>
        <end position="192"/>
    </location>
</feature>
<keyword evidence="5" id="KW-0408">Iron</keyword>
<evidence type="ECO:0000256" key="6">
    <source>
        <dbReference type="RuleBase" id="RU000356"/>
    </source>
</evidence>
<evidence type="ECO:0000313" key="8">
    <source>
        <dbReference type="EMBL" id="OXA56827.1"/>
    </source>
</evidence>
<dbReference type="GO" id="GO:0020037">
    <property type="term" value="F:heme binding"/>
    <property type="evidence" value="ECO:0007669"/>
    <property type="project" value="InterPro"/>
</dbReference>
<evidence type="ECO:0000256" key="2">
    <source>
        <dbReference type="ARBA" id="ARBA00022617"/>
    </source>
</evidence>
<evidence type="ECO:0000256" key="3">
    <source>
        <dbReference type="ARBA" id="ARBA00022621"/>
    </source>
</evidence>
<evidence type="ECO:0000256" key="4">
    <source>
        <dbReference type="ARBA" id="ARBA00022723"/>
    </source>
</evidence>
<proteinExistence type="inferred from homology"/>
<dbReference type="Proteomes" id="UP000198287">
    <property type="component" value="Unassembled WGS sequence"/>
</dbReference>
<protein>
    <submittedName>
        <fullName evidence="8">Globin</fullName>
    </submittedName>
</protein>
<dbReference type="GO" id="GO:0046872">
    <property type="term" value="F:metal ion binding"/>
    <property type="evidence" value="ECO:0007669"/>
    <property type="project" value="UniProtKB-KW"/>
</dbReference>
<evidence type="ECO:0000259" key="7">
    <source>
        <dbReference type="PROSITE" id="PS01033"/>
    </source>
</evidence>
<name>A0A226EIA9_FOLCA</name>
<dbReference type="InterPro" id="IPR009050">
    <property type="entry name" value="Globin-like_sf"/>
</dbReference>
<sequence>MASSLWKQIFDSFIAGWVWLLGWILGTPSTYAPSTIKYVQSASSALTGEELEAVKDSWALVKKDVKTHSINLFLHFFSLYPQYQSKFPAFRDVKKAELTTNRAFKAHAFTVATALSGFVDHLEDSEVLGELLFKTGVNHKGRGLGLNDFKNLNNAILDYFSIALGKLFTPVVMRGWTKTLNVVLGKVGEGLNSVED</sequence>
<dbReference type="InterPro" id="IPR012292">
    <property type="entry name" value="Globin/Proto"/>
</dbReference>
<dbReference type="PROSITE" id="PS01033">
    <property type="entry name" value="GLOBIN"/>
    <property type="match status" value="1"/>
</dbReference>
<organism evidence="8 9">
    <name type="scientific">Folsomia candida</name>
    <name type="common">Springtail</name>
    <dbReference type="NCBI Taxonomy" id="158441"/>
    <lineage>
        <taxon>Eukaryota</taxon>
        <taxon>Metazoa</taxon>
        <taxon>Ecdysozoa</taxon>
        <taxon>Arthropoda</taxon>
        <taxon>Hexapoda</taxon>
        <taxon>Collembola</taxon>
        <taxon>Entomobryomorpha</taxon>
        <taxon>Isotomoidea</taxon>
        <taxon>Isotomidae</taxon>
        <taxon>Proisotominae</taxon>
        <taxon>Folsomia</taxon>
    </lineage>
</organism>
<dbReference type="PANTHER" id="PTHR47217">
    <property type="entry name" value="GLOBIN-LIKE PROTEIN"/>
    <property type="match status" value="1"/>
</dbReference>
<keyword evidence="2 6" id="KW-0349">Heme</keyword>
<evidence type="ECO:0000256" key="1">
    <source>
        <dbReference type="ARBA" id="ARBA00022448"/>
    </source>
</evidence>
<dbReference type="Gene3D" id="1.10.490.10">
    <property type="entry name" value="Globins"/>
    <property type="match status" value="1"/>
</dbReference>
<dbReference type="InterPro" id="IPR002336">
    <property type="entry name" value="Erythrocruorin"/>
</dbReference>
<dbReference type="OrthoDB" id="436496at2759"/>
<dbReference type="Pfam" id="PF00042">
    <property type="entry name" value="Globin"/>
    <property type="match status" value="1"/>
</dbReference>
<keyword evidence="9" id="KW-1185">Reference proteome</keyword>
<comment type="similarity">
    <text evidence="6">Belongs to the globin family.</text>
</comment>
<dbReference type="OMA" id="HPRYIAY"/>
<dbReference type="GO" id="GO:0005344">
    <property type="term" value="F:oxygen carrier activity"/>
    <property type="evidence" value="ECO:0007669"/>
    <property type="project" value="UniProtKB-KW"/>
</dbReference>
<keyword evidence="1 6" id="KW-0813">Transport</keyword>
<dbReference type="GO" id="GO:0005833">
    <property type="term" value="C:hemoglobin complex"/>
    <property type="evidence" value="ECO:0007669"/>
    <property type="project" value="InterPro"/>
</dbReference>
<comment type="caution">
    <text evidence="8">The sequence shown here is derived from an EMBL/GenBank/DDBJ whole genome shotgun (WGS) entry which is preliminary data.</text>
</comment>
<evidence type="ECO:0000256" key="5">
    <source>
        <dbReference type="ARBA" id="ARBA00023004"/>
    </source>
</evidence>
<evidence type="ECO:0000313" key="9">
    <source>
        <dbReference type="Proteomes" id="UP000198287"/>
    </source>
</evidence>
<dbReference type="AlphaFoldDB" id="A0A226EIA9"/>
<dbReference type="CDD" id="cd01040">
    <property type="entry name" value="Mb-like"/>
    <property type="match status" value="1"/>
</dbReference>
<keyword evidence="3 6" id="KW-0561">Oxygen transport</keyword>
<dbReference type="GO" id="GO:0019825">
    <property type="term" value="F:oxygen binding"/>
    <property type="evidence" value="ECO:0007669"/>
    <property type="project" value="InterPro"/>
</dbReference>
<dbReference type="InterPro" id="IPR044399">
    <property type="entry name" value="Mb-like_M"/>
</dbReference>
<dbReference type="InterPro" id="IPR000971">
    <property type="entry name" value="Globin"/>
</dbReference>
<dbReference type="PANTHER" id="PTHR47217:SF1">
    <property type="entry name" value="GLOBIN-LIKE PROTEIN"/>
    <property type="match status" value="1"/>
</dbReference>
<dbReference type="STRING" id="158441.A0A226EIA9"/>
<gene>
    <name evidence="8" type="ORF">Fcan01_06619</name>
</gene>
<dbReference type="SUPFAM" id="SSF46458">
    <property type="entry name" value="Globin-like"/>
    <property type="match status" value="1"/>
</dbReference>
<keyword evidence="4" id="KW-0479">Metal-binding</keyword>
<reference evidence="8 9" key="1">
    <citation type="submission" date="2015-12" db="EMBL/GenBank/DDBJ databases">
        <title>The genome of Folsomia candida.</title>
        <authorList>
            <person name="Faddeeva A."/>
            <person name="Derks M.F."/>
            <person name="Anvar Y."/>
            <person name="Smit S."/>
            <person name="Van Straalen N."/>
            <person name="Roelofs D."/>
        </authorList>
    </citation>
    <scope>NUCLEOTIDE SEQUENCE [LARGE SCALE GENOMIC DNA]</scope>
    <source>
        <strain evidence="8 9">VU population</strain>
        <tissue evidence="8">Whole body</tissue>
    </source>
</reference>
<dbReference type="PRINTS" id="PR00611">
    <property type="entry name" value="ERYTHCRUORIN"/>
</dbReference>
<dbReference type="GO" id="GO:0005576">
    <property type="term" value="C:extracellular region"/>
    <property type="evidence" value="ECO:0007669"/>
    <property type="project" value="InterPro"/>
</dbReference>
<accession>A0A226EIA9</accession>
<dbReference type="EMBL" id="LNIX01000003">
    <property type="protein sequence ID" value="OXA56827.1"/>
    <property type="molecule type" value="Genomic_DNA"/>
</dbReference>